<sequence length="149" mass="16478">MNLDSFRDFVCGSEDDAEDAIDDTSMFYWLDSADFDALVTAMNEFLPSPILSVVDTASPGEWAIPRFDCDGRRSTFKTMICKEDLLHGLLAINEVLGPEFTVYIAADTLGDDAVAVTVLPTKFAHDLQRDVPEQFDSRLTDVIAGQEAF</sequence>
<dbReference type="RefSeq" id="WP_146536930.1">
    <property type="nucleotide sequence ID" value="NZ_SJPX01000006.1"/>
</dbReference>
<dbReference type="Proteomes" id="UP000317977">
    <property type="component" value="Unassembled WGS sequence"/>
</dbReference>
<proteinExistence type="predicted"/>
<evidence type="ECO:0000313" key="2">
    <source>
        <dbReference type="Proteomes" id="UP000317977"/>
    </source>
</evidence>
<gene>
    <name evidence="1" type="ORF">Poly59_53290</name>
</gene>
<name>A0A5C6EEG8_9BACT</name>
<dbReference type="EMBL" id="SJPX01000006">
    <property type="protein sequence ID" value="TWU46387.1"/>
    <property type="molecule type" value="Genomic_DNA"/>
</dbReference>
<organism evidence="1 2">
    <name type="scientific">Rubripirellula reticaptiva</name>
    <dbReference type="NCBI Taxonomy" id="2528013"/>
    <lineage>
        <taxon>Bacteria</taxon>
        <taxon>Pseudomonadati</taxon>
        <taxon>Planctomycetota</taxon>
        <taxon>Planctomycetia</taxon>
        <taxon>Pirellulales</taxon>
        <taxon>Pirellulaceae</taxon>
        <taxon>Rubripirellula</taxon>
    </lineage>
</organism>
<dbReference type="AlphaFoldDB" id="A0A5C6EEG8"/>
<accession>A0A5C6EEG8</accession>
<comment type="caution">
    <text evidence="1">The sequence shown here is derived from an EMBL/GenBank/DDBJ whole genome shotgun (WGS) entry which is preliminary data.</text>
</comment>
<keyword evidence="2" id="KW-1185">Reference proteome</keyword>
<reference evidence="1 2" key="1">
    <citation type="submission" date="2019-02" db="EMBL/GenBank/DDBJ databases">
        <title>Deep-cultivation of Planctomycetes and their phenomic and genomic characterization uncovers novel biology.</title>
        <authorList>
            <person name="Wiegand S."/>
            <person name="Jogler M."/>
            <person name="Boedeker C."/>
            <person name="Pinto D."/>
            <person name="Vollmers J."/>
            <person name="Rivas-Marin E."/>
            <person name="Kohn T."/>
            <person name="Peeters S.H."/>
            <person name="Heuer A."/>
            <person name="Rast P."/>
            <person name="Oberbeckmann S."/>
            <person name="Bunk B."/>
            <person name="Jeske O."/>
            <person name="Meyerdierks A."/>
            <person name="Storesund J.E."/>
            <person name="Kallscheuer N."/>
            <person name="Luecker S."/>
            <person name="Lage O.M."/>
            <person name="Pohl T."/>
            <person name="Merkel B.J."/>
            <person name="Hornburger P."/>
            <person name="Mueller R.-W."/>
            <person name="Bruemmer F."/>
            <person name="Labrenz M."/>
            <person name="Spormann A.M."/>
            <person name="Op Den Camp H."/>
            <person name="Overmann J."/>
            <person name="Amann R."/>
            <person name="Jetten M.S.M."/>
            <person name="Mascher T."/>
            <person name="Medema M.H."/>
            <person name="Devos D.P."/>
            <person name="Kaster A.-K."/>
            <person name="Ovreas L."/>
            <person name="Rohde M."/>
            <person name="Galperin M.Y."/>
            <person name="Jogler C."/>
        </authorList>
    </citation>
    <scope>NUCLEOTIDE SEQUENCE [LARGE SCALE GENOMIC DNA]</scope>
    <source>
        <strain evidence="1 2">Poly59</strain>
    </source>
</reference>
<protein>
    <submittedName>
        <fullName evidence="1">Uncharacterized protein</fullName>
    </submittedName>
</protein>
<evidence type="ECO:0000313" key="1">
    <source>
        <dbReference type="EMBL" id="TWU46387.1"/>
    </source>
</evidence>